<dbReference type="PANTHER" id="PTHR43280:SF2">
    <property type="entry name" value="HTH-TYPE TRANSCRIPTIONAL REGULATOR EXSA"/>
    <property type="match status" value="1"/>
</dbReference>
<keyword evidence="4" id="KW-0812">Transmembrane</keyword>
<evidence type="ECO:0000313" key="6">
    <source>
        <dbReference type="EMBL" id="KZE78518.1"/>
    </source>
</evidence>
<keyword evidence="4" id="KW-0472">Membrane</keyword>
<feature type="domain" description="HTH araC/xylS-type" evidence="5">
    <location>
        <begin position="648"/>
        <end position="747"/>
    </location>
</feature>
<dbReference type="SMART" id="SM00342">
    <property type="entry name" value="HTH_ARAC"/>
    <property type="match status" value="1"/>
</dbReference>
<dbReference type="RefSeq" id="WP_063182615.1">
    <property type="nucleotide sequence ID" value="NZ_LQRA01000055.1"/>
</dbReference>
<evidence type="ECO:0000256" key="3">
    <source>
        <dbReference type="ARBA" id="ARBA00023163"/>
    </source>
</evidence>
<keyword evidence="2" id="KW-0238">DNA-binding</keyword>
<evidence type="ECO:0000259" key="5">
    <source>
        <dbReference type="PROSITE" id="PS01124"/>
    </source>
</evidence>
<reference evidence="7" key="1">
    <citation type="submission" date="2016-01" db="EMBL/GenBank/DDBJ databases">
        <title>Draft genome of Chromobacterium sp. F49.</title>
        <authorList>
            <person name="Hong K.W."/>
        </authorList>
    </citation>
    <scope>NUCLEOTIDE SEQUENCE [LARGE SCALE GENOMIC DNA]</scope>
    <source>
        <strain evidence="7">M63</strain>
    </source>
</reference>
<feature type="transmembrane region" description="Helical" evidence="4">
    <location>
        <begin position="12"/>
        <end position="32"/>
    </location>
</feature>
<evidence type="ECO:0000256" key="1">
    <source>
        <dbReference type="ARBA" id="ARBA00023015"/>
    </source>
</evidence>
<comment type="caution">
    <text evidence="6">The sequence shown here is derived from an EMBL/GenBank/DDBJ whole genome shotgun (WGS) entry which is preliminary data.</text>
</comment>
<evidence type="ECO:0000256" key="2">
    <source>
        <dbReference type="ARBA" id="ARBA00023125"/>
    </source>
</evidence>
<dbReference type="PROSITE" id="PS01124">
    <property type="entry name" value="HTH_ARAC_FAMILY_2"/>
    <property type="match status" value="1"/>
</dbReference>
<accession>A0A163XVQ0</accession>
<feature type="transmembrane region" description="Helical" evidence="4">
    <location>
        <begin position="284"/>
        <end position="302"/>
    </location>
</feature>
<dbReference type="OrthoDB" id="2483982at2"/>
<evidence type="ECO:0000313" key="7">
    <source>
        <dbReference type="Proteomes" id="UP000076563"/>
    </source>
</evidence>
<keyword evidence="1" id="KW-0805">Transcription regulation</keyword>
<dbReference type="AlphaFoldDB" id="A0A163XVQ0"/>
<protein>
    <recommendedName>
        <fullName evidence="5">HTH araC/xylS-type domain-containing protein</fullName>
    </recommendedName>
</protein>
<keyword evidence="3" id="KW-0804">Transcription</keyword>
<organism evidence="6 7">
    <name type="scientific">Paenibacillus elgii</name>
    <dbReference type="NCBI Taxonomy" id="189691"/>
    <lineage>
        <taxon>Bacteria</taxon>
        <taxon>Bacillati</taxon>
        <taxon>Bacillota</taxon>
        <taxon>Bacilli</taxon>
        <taxon>Bacillales</taxon>
        <taxon>Paenibacillaceae</taxon>
        <taxon>Paenibacillus</taxon>
    </lineage>
</organism>
<dbReference type="GO" id="GO:0003700">
    <property type="term" value="F:DNA-binding transcription factor activity"/>
    <property type="evidence" value="ECO:0007669"/>
    <property type="project" value="InterPro"/>
</dbReference>
<dbReference type="PANTHER" id="PTHR43280">
    <property type="entry name" value="ARAC-FAMILY TRANSCRIPTIONAL REGULATOR"/>
    <property type="match status" value="1"/>
</dbReference>
<dbReference type="Proteomes" id="UP000076563">
    <property type="component" value="Unassembled WGS sequence"/>
</dbReference>
<gene>
    <name evidence="6" type="ORF">AV654_01820</name>
</gene>
<dbReference type="Pfam" id="PF12833">
    <property type="entry name" value="HTH_18"/>
    <property type="match status" value="1"/>
</dbReference>
<dbReference type="eggNOG" id="COG2207">
    <property type="taxonomic scope" value="Bacteria"/>
</dbReference>
<keyword evidence="4" id="KW-1133">Transmembrane helix</keyword>
<dbReference type="InterPro" id="IPR009057">
    <property type="entry name" value="Homeodomain-like_sf"/>
</dbReference>
<proteinExistence type="predicted"/>
<dbReference type="EMBL" id="LQRA01000055">
    <property type="protein sequence ID" value="KZE78518.1"/>
    <property type="molecule type" value="Genomic_DNA"/>
</dbReference>
<name>A0A163XVQ0_9BACL</name>
<dbReference type="InterPro" id="IPR018060">
    <property type="entry name" value="HTH_AraC"/>
</dbReference>
<sequence length="757" mass="86186">MRHLFSKNYVRIYLWIGMIFTMIIIPFSMFLANQFSKYAYSQMDLFNRDTMLQTASRTEFLLNKLKAYGLHMYQDRTVQEWLQSAGRSPLDDMDALHALTNYMSTEPFIKRAYLVNVHKEQVIDSLKGLVSFEKFGDAAMLKKIREDRPLFLQFFYHETGGEPYLALIVPSTPARKDHRGYLVLLLDNRALQENLLGLNKEPGMDLMIVDGQGRNVLGTTGNDAAILNELRHLKPAGSETQVMTVRGMQLFVNSAPLASQKWTVYSLTELKAFKHQAQAFQAKIVGYSLLLLVLLLLAAFWNSRRMVKPFRRLADQLQRRIVQESRHSALALPVAGDEYSILKSGIELLSSRVDEMHQSLRGHSGLIKAEYLRQWLLQGRMNRTLREGIARESELLASDLIRLAVVKIDAYRDVAETYDFASRQLLKYAMGNIAGEIIAGEGGTLETIDLAGDHIVFLIGLDRDDAEVRKLLETIKGHIATYVRLRVTIAVSDLKHLEDDLRSVYDFVLELTLLKFISGEDKVYTEGDYESYVRLLQPLSDPKSLDKLLVAVKSGKKDQIVLLLEELFGQMAAVKYSECKVRLTVILFTIMKEFDKLRALQGVDGIDKQLDRFSTLQEARHWLEAELFAVMDQLSSRKGGDRKEKLAEEMINYVLYHIHDPMLSVEAIAEHVSLSAKYARSIFQEVRGVSLSNYILNTRIEKVKELLVTTSMSVADIGERSGFLTRSHYFTAFKKATGLTPNQYRLHHTEGEGGEAE</sequence>
<dbReference type="SUPFAM" id="SSF46689">
    <property type="entry name" value="Homeodomain-like"/>
    <property type="match status" value="1"/>
</dbReference>
<evidence type="ECO:0000256" key="4">
    <source>
        <dbReference type="SAM" id="Phobius"/>
    </source>
</evidence>
<keyword evidence="7" id="KW-1185">Reference proteome</keyword>
<dbReference type="PROSITE" id="PS00041">
    <property type="entry name" value="HTH_ARAC_FAMILY_1"/>
    <property type="match status" value="1"/>
</dbReference>
<dbReference type="STRING" id="1007103.GCA_000213315_06318"/>
<dbReference type="GO" id="GO:0043565">
    <property type="term" value="F:sequence-specific DNA binding"/>
    <property type="evidence" value="ECO:0007669"/>
    <property type="project" value="InterPro"/>
</dbReference>
<dbReference type="InterPro" id="IPR018062">
    <property type="entry name" value="HTH_AraC-typ_CS"/>
</dbReference>
<dbReference type="Gene3D" id="1.10.10.60">
    <property type="entry name" value="Homeodomain-like"/>
    <property type="match status" value="2"/>
</dbReference>